<evidence type="ECO:0000259" key="7">
    <source>
        <dbReference type="Pfam" id="PF00327"/>
    </source>
</evidence>
<evidence type="ECO:0000313" key="8">
    <source>
        <dbReference type="EMBL" id="KPL85545.1"/>
    </source>
</evidence>
<dbReference type="PROSITE" id="PS00634">
    <property type="entry name" value="RIBOSOMAL_L30"/>
    <property type="match status" value="1"/>
</dbReference>
<dbReference type="GO" id="GO:0003735">
    <property type="term" value="F:structural constituent of ribosome"/>
    <property type="evidence" value="ECO:0007669"/>
    <property type="project" value="InterPro"/>
</dbReference>
<dbReference type="InterPro" id="IPR018038">
    <property type="entry name" value="Ribosomal_uL30_CS"/>
</dbReference>
<dbReference type="CDD" id="cd01658">
    <property type="entry name" value="Ribosomal_L30"/>
    <property type="match status" value="1"/>
</dbReference>
<dbReference type="RefSeq" id="WP_054535865.1">
    <property type="nucleotide sequence ID" value="NZ_LGKP01000025.1"/>
</dbReference>
<dbReference type="InterPro" id="IPR005996">
    <property type="entry name" value="Ribosomal_uL30_bac-type"/>
</dbReference>
<dbReference type="OrthoDB" id="9812790at2"/>
<sequence length="65" mass="7320">MATLRITYKKSSIGYSQAQKDTVRSLGLRKLNQVVELQDTPVVRGMIFKIKHLVTVEEVTATEAK</sequence>
<keyword evidence="3 5" id="KW-0689">Ribosomal protein</keyword>
<evidence type="ECO:0000256" key="5">
    <source>
        <dbReference type="HAMAP-Rule" id="MF_01371"/>
    </source>
</evidence>
<feature type="domain" description="Large ribosomal subunit protein uL30-like ferredoxin-like fold" evidence="7">
    <location>
        <begin position="4"/>
        <end position="54"/>
    </location>
</feature>
<gene>
    <name evidence="5" type="primary">rpmD</name>
    <name evidence="8" type="ORF">SE18_18185</name>
</gene>
<organism evidence="8 9">
    <name type="scientific">Herpetosiphon geysericola</name>
    <dbReference type="NCBI Taxonomy" id="70996"/>
    <lineage>
        <taxon>Bacteria</taxon>
        <taxon>Bacillati</taxon>
        <taxon>Chloroflexota</taxon>
        <taxon>Chloroflexia</taxon>
        <taxon>Herpetosiphonales</taxon>
        <taxon>Herpetosiphonaceae</taxon>
        <taxon>Herpetosiphon</taxon>
    </lineage>
</organism>
<reference evidence="8 9" key="1">
    <citation type="submission" date="2015-07" db="EMBL/GenBank/DDBJ databases">
        <title>Whole genome sequence of Herpetosiphon geysericola DSM 7119.</title>
        <authorList>
            <person name="Hemp J."/>
            <person name="Ward L.M."/>
            <person name="Pace L.A."/>
            <person name="Fischer W.W."/>
        </authorList>
    </citation>
    <scope>NUCLEOTIDE SEQUENCE [LARGE SCALE GENOMIC DNA]</scope>
    <source>
        <strain evidence="8 9">DSM 7119</strain>
    </source>
</reference>
<dbReference type="PIRSF" id="PIRSF002211">
    <property type="entry name" value="Ribosomal_L30_bac-type"/>
    <property type="match status" value="1"/>
</dbReference>
<comment type="subunit">
    <text evidence="2 5">Part of the 50S ribosomal subunit.</text>
</comment>
<dbReference type="FunFam" id="3.30.1390.20:FF:000001">
    <property type="entry name" value="50S ribosomal protein L30"/>
    <property type="match status" value="1"/>
</dbReference>
<evidence type="ECO:0000313" key="9">
    <source>
        <dbReference type="Proteomes" id="UP000050277"/>
    </source>
</evidence>
<evidence type="ECO:0000256" key="4">
    <source>
        <dbReference type="ARBA" id="ARBA00023274"/>
    </source>
</evidence>
<dbReference type="PANTHER" id="PTHR15892:SF2">
    <property type="entry name" value="LARGE RIBOSOMAL SUBUNIT PROTEIN UL30M"/>
    <property type="match status" value="1"/>
</dbReference>
<dbReference type="InterPro" id="IPR036919">
    <property type="entry name" value="Ribo_uL30_ferredoxin-like_sf"/>
</dbReference>
<dbReference type="GO" id="GO:0006412">
    <property type="term" value="P:translation"/>
    <property type="evidence" value="ECO:0007669"/>
    <property type="project" value="UniProtKB-UniRule"/>
</dbReference>
<dbReference type="PATRIC" id="fig|70996.4.peg.513"/>
<evidence type="ECO:0000256" key="1">
    <source>
        <dbReference type="ARBA" id="ARBA00007594"/>
    </source>
</evidence>
<dbReference type="Pfam" id="PF00327">
    <property type="entry name" value="Ribosomal_L30"/>
    <property type="match status" value="1"/>
</dbReference>
<dbReference type="InterPro" id="IPR016082">
    <property type="entry name" value="Ribosomal_uL30_ferredoxin-like"/>
</dbReference>
<dbReference type="HAMAP" id="MF_01371_B">
    <property type="entry name" value="Ribosomal_uL30_B"/>
    <property type="match status" value="1"/>
</dbReference>
<accession>A0A0P6XS15</accession>
<dbReference type="GO" id="GO:0022625">
    <property type="term" value="C:cytosolic large ribosomal subunit"/>
    <property type="evidence" value="ECO:0007669"/>
    <property type="project" value="TreeGrafter"/>
</dbReference>
<keyword evidence="9" id="KW-1185">Reference proteome</keyword>
<dbReference type="Proteomes" id="UP000050277">
    <property type="component" value="Unassembled WGS sequence"/>
</dbReference>
<proteinExistence type="inferred from homology"/>
<evidence type="ECO:0000256" key="3">
    <source>
        <dbReference type="ARBA" id="ARBA00022980"/>
    </source>
</evidence>
<evidence type="ECO:0000256" key="2">
    <source>
        <dbReference type="ARBA" id="ARBA00011838"/>
    </source>
</evidence>
<name>A0A0P6XS15_9CHLR</name>
<dbReference type="NCBIfam" id="TIGR01308">
    <property type="entry name" value="rpmD_bact"/>
    <property type="match status" value="1"/>
</dbReference>
<evidence type="ECO:0000256" key="6">
    <source>
        <dbReference type="RuleBase" id="RU003734"/>
    </source>
</evidence>
<comment type="caution">
    <text evidence="8">The sequence shown here is derived from an EMBL/GenBank/DDBJ whole genome shotgun (WGS) entry which is preliminary data.</text>
</comment>
<dbReference type="EMBL" id="LGKP01000025">
    <property type="protein sequence ID" value="KPL85545.1"/>
    <property type="molecule type" value="Genomic_DNA"/>
</dbReference>
<dbReference type="Gene3D" id="3.30.1390.20">
    <property type="entry name" value="Ribosomal protein L30, ferredoxin-like fold domain"/>
    <property type="match status" value="1"/>
</dbReference>
<comment type="similarity">
    <text evidence="1 5 6">Belongs to the universal ribosomal protein uL30 family.</text>
</comment>
<protein>
    <recommendedName>
        <fullName evidence="5">Large ribosomal subunit protein uL30</fullName>
    </recommendedName>
</protein>
<dbReference type="PANTHER" id="PTHR15892">
    <property type="entry name" value="MITOCHONDRIAL RIBOSOMAL PROTEIN L30"/>
    <property type="match status" value="1"/>
</dbReference>
<dbReference type="SUPFAM" id="SSF55129">
    <property type="entry name" value="Ribosomal protein L30p/L7e"/>
    <property type="match status" value="1"/>
</dbReference>
<dbReference type="STRING" id="70996.SE18_18185"/>
<dbReference type="AlphaFoldDB" id="A0A0P6XS15"/>
<keyword evidence="4 5" id="KW-0687">Ribonucleoprotein</keyword>